<sequence length="261" mass="30329">MSFAQEPHLFRLQFYTTAPYPCSYLDKQIACSQVAVPAHLVNTPVYSRLIRQGFRRSGMFVYRPHCENCQACVSLRVPVTHFCPSRSQRRTMQKLKHLQVRTLNLHYSEEHYNLYQRYQQKRHPGGGMDEDSCEQYQQFLLRSPVSSYLIEYREPAGDSAQSGILRMVSIIDVLDDGLSAVYTFYDPDQPQAGYGTYGVLWQIEYAKRLSLSHVYLGYWIHGSPKMTYKVNFEPFEALSLQGWQRFCRETPGNSQAEGVHR</sequence>
<dbReference type="GO" id="GO:0071596">
    <property type="term" value="P:ubiquitin-dependent protein catabolic process via the N-end rule pathway"/>
    <property type="evidence" value="ECO:0007669"/>
    <property type="project" value="InterPro"/>
</dbReference>
<dbReference type="InterPro" id="IPR030700">
    <property type="entry name" value="N-end_Aminoacyl_Trfase"/>
</dbReference>
<dbReference type="InterPro" id="IPR017138">
    <property type="entry name" value="Asp_Glu_LeuTrfase"/>
</dbReference>
<dbReference type="PIRSF" id="PIRSF037208">
    <property type="entry name" value="ATE_pro_prd"/>
    <property type="match status" value="1"/>
</dbReference>
<dbReference type="InterPro" id="IPR007471">
    <property type="entry name" value="N-end_Aminoacyl_Trfase_N"/>
</dbReference>
<comment type="similarity">
    <text evidence="4">Belongs to the R-transferase family. Bpt subfamily.</text>
</comment>
<dbReference type="GO" id="GO:0004057">
    <property type="term" value="F:arginyl-tRNA--protein transferase activity"/>
    <property type="evidence" value="ECO:0007669"/>
    <property type="project" value="InterPro"/>
</dbReference>
<protein>
    <recommendedName>
        <fullName evidence="4">Aspartate/glutamate leucyltransferase</fullName>
        <ecNumber evidence="4">2.3.2.29</ecNumber>
    </recommendedName>
</protein>
<evidence type="ECO:0000256" key="2">
    <source>
        <dbReference type="ARBA" id="ARBA00022679"/>
    </source>
</evidence>
<keyword evidence="3 4" id="KW-0012">Acyltransferase</keyword>
<dbReference type="Pfam" id="PF04377">
    <property type="entry name" value="ATE_C"/>
    <property type="match status" value="1"/>
</dbReference>
<keyword evidence="8" id="KW-1185">Reference proteome</keyword>
<evidence type="ECO:0000259" key="6">
    <source>
        <dbReference type="Pfam" id="PF04377"/>
    </source>
</evidence>
<comment type="function">
    <text evidence="4">Functions in the N-end rule pathway of protein degradation where it conjugates Leu from its aminoacyl-tRNA to the N-termini of proteins containing an N-terminal aspartate or glutamate.</text>
</comment>
<dbReference type="NCBIfam" id="NF002342">
    <property type="entry name" value="PRK01305.1-3"/>
    <property type="match status" value="1"/>
</dbReference>
<name>A0A433SGN1_9BURK</name>
<proteinExistence type="inferred from homology"/>
<dbReference type="RefSeq" id="WP_126977632.1">
    <property type="nucleotide sequence ID" value="NZ_PQSP01000001.1"/>
</dbReference>
<gene>
    <name evidence="7" type="primary">ate</name>
    <name evidence="4" type="synonym">bpt</name>
    <name evidence="7" type="ORF">CUZ56_00365</name>
</gene>
<dbReference type="AlphaFoldDB" id="A0A433SGN1"/>
<dbReference type="SUPFAM" id="SSF55729">
    <property type="entry name" value="Acyl-CoA N-acyltransferases (Nat)"/>
    <property type="match status" value="1"/>
</dbReference>
<evidence type="ECO:0000313" key="8">
    <source>
        <dbReference type="Proteomes" id="UP000286947"/>
    </source>
</evidence>
<comment type="catalytic activity">
    <reaction evidence="4">
        <text>N-terminal L-aspartyl-[protein] + L-leucyl-tRNA(Leu) = N-terminal L-leucyl-L-aspartyl-[protein] + tRNA(Leu) + H(+)</text>
        <dbReference type="Rhea" id="RHEA:50420"/>
        <dbReference type="Rhea" id="RHEA-COMP:9613"/>
        <dbReference type="Rhea" id="RHEA-COMP:9622"/>
        <dbReference type="Rhea" id="RHEA-COMP:12669"/>
        <dbReference type="Rhea" id="RHEA-COMP:12674"/>
        <dbReference type="ChEBI" id="CHEBI:15378"/>
        <dbReference type="ChEBI" id="CHEBI:64720"/>
        <dbReference type="ChEBI" id="CHEBI:78442"/>
        <dbReference type="ChEBI" id="CHEBI:78494"/>
        <dbReference type="ChEBI" id="CHEBI:133042"/>
        <dbReference type="EC" id="2.3.2.29"/>
    </reaction>
</comment>
<comment type="subcellular location">
    <subcellularLocation>
        <location evidence="4">Cytoplasm</location>
    </subcellularLocation>
</comment>
<dbReference type="Proteomes" id="UP000286947">
    <property type="component" value="Unassembled WGS sequence"/>
</dbReference>
<comment type="caution">
    <text evidence="7">The sequence shown here is derived from an EMBL/GenBank/DDBJ whole genome shotgun (WGS) entry which is preliminary data.</text>
</comment>
<dbReference type="EMBL" id="PQSP01000001">
    <property type="protein sequence ID" value="RUS67885.1"/>
    <property type="molecule type" value="Genomic_DNA"/>
</dbReference>
<dbReference type="EC" id="2.3.2.29" evidence="4"/>
<dbReference type="InterPro" id="IPR016181">
    <property type="entry name" value="Acyl_CoA_acyltransferase"/>
</dbReference>
<dbReference type="PANTHER" id="PTHR21367:SF1">
    <property type="entry name" value="ARGINYL-TRNA--PROTEIN TRANSFERASE 1"/>
    <property type="match status" value="1"/>
</dbReference>
<keyword evidence="2 4" id="KW-0808">Transferase</keyword>
<dbReference type="PANTHER" id="PTHR21367">
    <property type="entry name" value="ARGININE-TRNA-PROTEIN TRANSFERASE 1"/>
    <property type="match status" value="1"/>
</dbReference>
<dbReference type="GO" id="GO:0008914">
    <property type="term" value="F:leucyl-tRNA--protein transferase activity"/>
    <property type="evidence" value="ECO:0007669"/>
    <property type="project" value="UniProtKB-UniRule"/>
</dbReference>
<evidence type="ECO:0000259" key="5">
    <source>
        <dbReference type="Pfam" id="PF04376"/>
    </source>
</evidence>
<comment type="catalytic activity">
    <reaction evidence="4">
        <text>N-terminal L-glutamyl-[protein] + L-leucyl-tRNA(Leu) = N-terminal L-leucyl-L-glutamyl-[protein] + tRNA(Leu) + H(+)</text>
        <dbReference type="Rhea" id="RHEA:50412"/>
        <dbReference type="Rhea" id="RHEA-COMP:9613"/>
        <dbReference type="Rhea" id="RHEA-COMP:9622"/>
        <dbReference type="Rhea" id="RHEA-COMP:12664"/>
        <dbReference type="Rhea" id="RHEA-COMP:12668"/>
        <dbReference type="ChEBI" id="CHEBI:15378"/>
        <dbReference type="ChEBI" id="CHEBI:64721"/>
        <dbReference type="ChEBI" id="CHEBI:78442"/>
        <dbReference type="ChEBI" id="CHEBI:78494"/>
        <dbReference type="ChEBI" id="CHEBI:133041"/>
        <dbReference type="EC" id="2.3.2.29"/>
    </reaction>
</comment>
<reference evidence="7 8" key="1">
    <citation type="submission" date="2018-01" db="EMBL/GenBank/DDBJ databases">
        <title>Saezia sanguinis gen. nov., sp. nov., in the order Burkholderiales isolated from human blood.</title>
        <authorList>
            <person name="Medina-Pascual M.J."/>
            <person name="Valdezate S."/>
            <person name="Monzon S."/>
            <person name="Cuesta I."/>
            <person name="Carrasco G."/>
            <person name="Villalon P."/>
            <person name="Saez-Nieto J.A."/>
        </authorList>
    </citation>
    <scope>NUCLEOTIDE SEQUENCE [LARGE SCALE GENOMIC DNA]</scope>
    <source>
        <strain evidence="7 8">CNM695-12</strain>
    </source>
</reference>
<dbReference type="InterPro" id="IPR007472">
    <property type="entry name" value="N-end_Aminoacyl_Trfase_C"/>
</dbReference>
<dbReference type="NCBIfam" id="NF002346">
    <property type="entry name" value="PRK01305.2-3"/>
    <property type="match status" value="1"/>
</dbReference>
<dbReference type="HAMAP" id="MF_00689">
    <property type="entry name" value="Bpt"/>
    <property type="match status" value="1"/>
</dbReference>
<keyword evidence="1 4" id="KW-0963">Cytoplasm</keyword>
<feature type="domain" description="N-end rule aminoacyl transferase C-terminal" evidence="6">
    <location>
        <begin position="110"/>
        <end position="238"/>
    </location>
</feature>
<evidence type="ECO:0000256" key="4">
    <source>
        <dbReference type="HAMAP-Rule" id="MF_00689"/>
    </source>
</evidence>
<evidence type="ECO:0000256" key="1">
    <source>
        <dbReference type="ARBA" id="ARBA00022490"/>
    </source>
</evidence>
<dbReference type="GO" id="GO:0005737">
    <property type="term" value="C:cytoplasm"/>
    <property type="evidence" value="ECO:0007669"/>
    <property type="project" value="UniProtKB-SubCell"/>
</dbReference>
<dbReference type="NCBIfam" id="NF002341">
    <property type="entry name" value="PRK01305.1-1"/>
    <property type="match status" value="1"/>
</dbReference>
<feature type="domain" description="N-end aminoacyl transferase N-terminal" evidence="5">
    <location>
        <begin position="20"/>
        <end position="90"/>
    </location>
</feature>
<evidence type="ECO:0000256" key="3">
    <source>
        <dbReference type="ARBA" id="ARBA00023315"/>
    </source>
</evidence>
<dbReference type="Pfam" id="PF04376">
    <property type="entry name" value="ATE_N"/>
    <property type="match status" value="1"/>
</dbReference>
<evidence type="ECO:0000313" key="7">
    <source>
        <dbReference type="EMBL" id="RUS67885.1"/>
    </source>
</evidence>
<accession>A0A433SGN1</accession>
<dbReference type="OrthoDB" id="9782022at2"/>
<organism evidence="7 8">
    <name type="scientific">Saezia sanguinis</name>
    <dbReference type="NCBI Taxonomy" id="1965230"/>
    <lineage>
        <taxon>Bacteria</taxon>
        <taxon>Pseudomonadati</taxon>
        <taxon>Pseudomonadota</taxon>
        <taxon>Betaproteobacteria</taxon>
        <taxon>Burkholderiales</taxon>
        <taxon>Saeziaceae</taxon>
        <taxon>Saezia</taxon>
    </lineage>
</organism>